<dbReference type="Gene3D" id="3.40.50.2000">
    <property type="entry name" value="Glycogen Phosphorylase B"/>
    <property type="match status" value="2"/>
</dbReference>
<evidence type="ECO:0000256" key="5">
    <source>
        <dbReference type="ARBA" id="ARBA00022723"/>
    </source>
</evidence>
<feature type="binding site" evidence="9">
    <location>
        <position position="472"/>
    </location>
    <ligand>
        <name>Zn(2+)</name>
        <dbReference type="ChEBI" id="CHEBI:29105"/>
    </ligand>
</feature>
<evidence type="ECO:0000313" key="12">
    <source>
        <dbReference type="Proteomes" id="UP000651271"/>
    </source>
</evidence>
<feature type="binding site" evidence="9">
    <location>
        <position position="476"/>
    </location>
    <ligand>
        <name>substrate</name>
    </ligand>
</feature>
<evidence type="ECO:0000256" key="9">
    <source>
        <dbReference type="HAMAP-Rule" id="MF_00067"/>
    </source>
</evidence>
<comment type="similarity">
    <text evidence="3 9">Belongs to the SIS family. GmhA subfamily.</text>
</comment>
<dbReference type="EMBL" id="JACOIJ010000030">
    <property type="protein sequence ID" value="MBD1430532.1"/>
    <property type="molecule type" value="Genomic_DNA"/>
</dbReference>
<comment type="miscellaneous">
    <text evidence="9">The reaction produces a racemic mixture of D-glycero-alpha-D-manno-heptose 7-phosphate and D-glycero-beta-D-manno-heptose 7-phosphate.</text>
</comment>
<dbReference type="Pfam" id="PF13439">
    <property type="entry name" value="Glyco_transf_4"/>
    <property type="match status" value="1"/>
</dbReference>
<dbReference type="SUPFAM" id="SSF53756">
    <property type="entry name" value="UDP-Glycosyltransferase/glycogen phosphorylase"/>
    <property type="match status" value="1"/>
</dbReference>
<evidence type="ECO:0000256" key="2">
    <source>
        <dbReference type="ARBA" id="ARBA00004496"/>
    </source>
</evidence>
<evidence type="ECO:0000256" key="8">
    <source>
        <dbReference type="ARBA" id="ARBA00023277"/>
    </source>
</evidence>
<keyword evidence="12" id="KW-1185">Reference proteome</keyword>
<dbReference type="CDD" id="cd03800">
    <property type="entry name" value="GT4_sucrose_synthase"/>
    <property type="match status" value="1"/>
</dbReference>
<evidence type="ECO:0000313" key="11">
    <source>
        <dbReference type="EMBL" id="MBD1430532.1"/>
    </source>
</evidence>
<feature type="binding site" evidence="9">
    <location>
        <position position="476"/>
    </location>
    <ligand>
        <name>Zn(2+)</name>
        <dbReference type="ChEBI" id="CHEBI:29105"/>
    </ligand>
</feature>
<dbReference type="Proteomes" id="UP000651271">
    <property type="component" value="Unassembled WGS sequence"/>
</dbReference>
<dbReference type="PROSITE" id="PS51464">
    <property type="entry name" value="SIS"/>
    <property type="match status" value="1"/>
</dbReference>
<dbReference type="Pfam" id="PF13580">
    <property type="entry name" value="SIS_2"/>
    <property type="match status" value="1"/>
</dbReference>
<evidence type="ECO:0000256" key="1">
    <source>
        <dbReference type="ARBA" id="ARBA00000348"/>
    </source>
</evidence>
<sequence>MKRKKIAFISDHASPLATLGSVDAGGQNVYVAELALGLEKKGYMVDIYTRREDVNIAEIVHMSPNIRVIHIIAGPEEIMPKEELFPYMDDFAAHMISFIRSHNIFYDLVHAHFWLSGYVAIQIKEELNIPFVITFHALGAVRKLHQGNADKFPKERTNIEQQIIWSAEKVIAECPNDMSDLMNLYHTPPEKIEIIPCGFNPLHFYQVDKEIAKKKTGLDSNSKYLLQLGRIVPRKGIENVIKAFGLIHENLDNYKLIIVGGDLDDIGKDTEINRLHALCREVGIEEKVLFVGNKSRTELKYYYSAAETFITTPWYEPFGITPLESMACGTPVIGSDVGGISFTVERNKTGMLIPPNDPEKLAEAITTLVADPTTLQIMSARSIERVNARFTWKKVSEQIAQLYDSCMVQDSALDLLQDLKSYFQQASQVFINASKQLPDKVLSISEKMYEVLQAGNKIMVCGNGGSAAESQHFVAELVGRFQITHRPGYAVMALTSDTTIITAWANDFSYDDIFKRQVQALGREGDMLICLSTSGESPNIVNALKEANNIGITTVGLLGKDGGEAINHTDYNIVVPSNDTGRIQEVHLHVIHQLCWLVENKMELPLPMETTEDDSTSKLMAS</sequence>
<dbReference type="InterPro" id="IPR035461">
    <property type="entry name" value="GmhA/DiaA"/>
</dbReference>
<dbReference type="InterPro" id="IPR028098">
    <property type="entry name" value="Glyco_trans_4-like_N"/>
</dbReference>
<comment type="caution">
    <text evidence="11">The sequence shown here is derived from an EMBL/GenBank/DDBJ whole genome shotgun (WGS) entry which is preliminary data.</text>
</comment>
<feature type="binding site" evidence="9">
    <location>
        <begin position="506"/>
        <end position="507"/>
    </location>
    <ligand>
        <name>substrate</name>
    </ligand>
</feature>
<dbReference type="EC" id="5.3.1.28" evidence="9"/>
<dbReference type="InterPro" id="IPR001296">
    <property type="entry name" value="Glyco_trans_1"/>
</dbReference>
<comment type="catalytic activity">
    <reaction evidence="1 9">
        <text>2 D-sedoheptulose 7-phosphate = D-glycero-alpha-D-manno-heptose 7-phosphate + D-glycero-beta-D-manno-heptose 7-phosphate</text>
        <dbReference type="Rhea" id="RHEA:27489"/>
        <dbReference type="ChEBI" id="CHEBI:57483"/>
        <dbReference type="ChEBI" id="CHEBI:60203"/>
        <dbReference type="ChEBI" id="CHEBI:60204"/>
        <dbReference type="EC" id="5.3.1.28"/>
    </reaction>
</comment>
<dbReference type="SUPFAM" id="SSF53697">
    <property type="entry name" value="SIS domain"/>
    <property type="match status" value="1"/>
</dbReference>
<keyword evidence="5 9" id="KW-0479">Metal-binding</keyword>
<evidence type="ECO:0000259" key="10">
    <source>
        <dbReference type="PROSITE" id="PS51464"/>
    </source>
</evidence>
<organism evidence="11 12">
    <name type="scientific">Sphingobacterium litopenaei</name>
    <dbReference type="NCBI Taxonomy" id="2763500"/>
    <lineage>
        <taxon>Bacteria</taxon>
        <taxon>Pseudomonadati</taxon>
        <taxon>Bacteroidota</taxon>
        <taxon>Sphingobacteriia</taxon>
        <taxon>Sphingobacteriales</taxon>
        <taxon>Sphingobacteriaceae</taxon>
        <taxon>Sphingobacterium</taxon>
    </lineage>
</organism>
<evidence type="ECO:0000256" key="6">
    <source>
        <dbReference type="ARBA" id="ARBA00022833"/>
    </source>
</evidence>
<dbReference type="RefSeq" id="WP_190302662.1">
    <property type="nucleotide sequence ID" value="NZ_JACOIJ010000030.1"/>
</dbReference>
<evidence type="ECO:0000256" key="4">
    <source>
        <dbReference type="ARBA" id="ARBA00022490"/>
    </source>
</evidence>
<name>A0ABR7YGU0_9SPHI</name>
<dbReference type="InterPro" id="IPR004515">
    <property type="entry name" value="Phosphoheptose_Isoase"/>
</dbReference>
<comment type="cofactor">
    <cofactor evidence="9">
        <name>Zn(2+)</name>
        <dbReference type="ChEBI" id="CHEBI:29105"/>
    </cofactor>
    <text evidence="9">Binds 1 zinc ion per subunit.</text>
</comment>
<evidence type="ECO:0000256" key="7">
    <source>
        <dbReference type="ARBA" id="ARBA00023235"/>
    </source>
</evidence>
<reference evidence="11 12" key="1">
    <citation type="submission" date="2020-08" db="EMBL/GenBank/DDBJ databases">
        <title>Sphingobacterium sp. DN04309 isolated from aquaculture water.</title>
        <authorList>
            <person name="Zhang M."/>
        </authorList>
    </citation>
    <scope>NUCLEOTIDE SEQUENCE [LARGE SCALE GENOMIC DNA]</scope>
    <source>
        <strain evidence="11 12">DN04309</strain>
    </source>
</reference>
<feature type="binding site" evidence="9">
    <location>
        <position position="584"/>
    </location>
    <ligand>
        <name>substrate</name>
    </ligand>
</feature>
<proteinExistence type="inferred from homology"/>
<dbReference type="InterPro" id="IPR046348">
    <property type="entry name" value="SIS_dom_sf"/>
</dbReference>
<protein>
    <recommendedName>
        <fullName evidence="9">Phosphoheptose isomerase</fullName>
        <ecNumber evidence="9">5.3.1.28</ecNumber>
    </recommendedName>
    <alternativeName>
        <fullName evidence="9">Sedoheptulose 7-phosphate isomerase</fullName>
    </alternativeName>
</protein>
<comment type="subcellular location">
    <subcellularLocation>
        <location evidence="2 9">Cytoplasm</location>
    </subcellularLocation>
</comment>
<keyword evidence="8 9" id="KW-0119">Carbohydrate metabolism</keyword>
<keyword evidence="6 9" id="KW-0862">Zinc</keyword>
<accession>A0ABR7YGU0</accession>
<comment type="pathway">
    <text evidence="9">Carbohydrate biosynthesis; D-glycero-D-manno-heptose 7-phosphate biosynthesis; D-glycero-alpha-D-manno-heptose 7-phosphate and D-glycero-beta-D-manno-heptose 7-phosphate from sedoheptulose 7-phosphate: step 1/1.</text>
</comment>
<dbReference type="PANTHER" id="PTHR30390:SF6">
    <property type="entry name" value="DNAA INITIATOR-ASSOCIATING PROTEIN DIAA"/>
    <property type="match status" value="1"/>
</dbReference>
<feature type="binding site" evidence="9">
    <location>
        <begin position="463"/>
        <end position="465"/>
    </location>
    <ligand>
        <name>substrate</name>
    </ligand>
</feature>
<dbReference type="InterPro" id="IPR001347">
    <property type="entry name" value="SIS_dom"/>
</dbReference>
<feature type="binding site" evidence="9">
    <location>
        <position position="592"/>
    </location>
    <ligand>
        <name>Zn(2+)</name>
        <dbReference type="ChEBI" id="CHEBI:29105"/>
    </ligand>
</feature>
<gene>
    <name evidence="9" type="primary">gmhA</name>
    <name evidence="11" type="ORF">H8B04_13330</name>
</gene>
<dbReference type="HAMAP" id="MF_00067">
    <property type="entry name" value="GmhA"/>
    <property type="match status" value="1"/>
</dbReference>
<dbReference type="InterPro" id="IPR050099">
    <property type="entry name" value="SIS_GmhA/DiaA_subfam"/>
</dbReference>
<comment type="function">
    <text evidence="9">Catalyzes the isomerization of sedoheptulose 7-phosphate in D-glycero-D-manno-heptose 7-phosphate.</text>
</comment>
<dbReference type="CDD" id="cd05006">
    <property type="entry name" value="SIS_GmhA"/>
    <property type="match status" value="1"/>
</dbReference>
<feature type="domain" description="SIS" evidence="10">
    <location>
        <begin position="448"/>
        <end position="608"/>
    </location>
</feature>
<dbReference type="Pfam" id="PF00534">
    <property type="entry name" value="Glycos_transf_1"/>
    <property type="match status" value="1"/>
</dbReference>
<dbReference type="Gene3D" id="3.40.50.10490">
    <property type="entry name" value="Glucose-6-phosphate isomerase like protein, domain 1"/>
    <property type="match status" value="1"/>
</dbReference>
<dbReference type="PANTHER" id="PTHR30390">
    <property type="entry name" value="SEDOHEPTULOSE 7-PHOSPHATE ISOMERASE / DNAA INITIATOR-ASSOCIATING FACTOR FOR REPLICATION INITIATION"/>
    <property type="match status" value="1"/>
</dbReference>
<keyword evidence="4 9" id="KW-0963">Cytoplasm</keyword>
<feature type="binding site" evidence="9">
    <location>
        <position position="537"/>
    </location>
    <ligand>
        <name>substrate</name>
    </ligand>
</feature>
<evidence type="ECO:0000256" key="3">
    <source>
        <dbReference type="ARBA" id="ARBA00009894"/>
    </source>
</evidence>
<feature type="binding site" evidence="9">
    <location>
        <begin position="532"/>
        <end position="534"/>
    </location>
    <ligand>
        <name>substrate</name>
    </ligand>
</feature>
<feature type="binding site" evidence="9">
    <location>
        <position position="584"/>
    </location>
    <ligand>
        <name>Zn(2+)</name>
        <dbReference type="ChEBI" id="CHEBI:29105"/>
    </ligand>
</feature>
<keyword evidence="7 9" id="KW-0413">Isomerase</keyword>